<feature type="domain" description="Threonine/serine exporter-like N-terminal" evidence="8">
    <location>
        <begin position="209"/>
        <end position="451"/>
    </location>
</feature>
<dbReference type="Pfam" id="PF12821">
    <property type="entry name" value="ThrE_2"/>
    <property type="match status" value="1"/>
</dbReference>
<keyword evidence="3 7" id="KW-1133">Transmembrane helix</keyword>
<evidence type="ECO:0000313" key="11">
    <source>
        <dbReference type="Proteomes" id="UP000703269"/>
    </source>
</evidence>
<feature type="transmembrane region" description="Helical" evidence="7">
    <location>
        <begin position="342"/>
        <end position="360"/>
    </location>
</feature>
<comment type="caution">
    <text evidence="10">The sequence shown here is derived from an EMBL/GenBank/DDBJ whole genome shotgun (WGS) entry which is preliminary data.</text>
</comment>
<dbReference type="GO" id="GO:0022857">
    <property type="term" value="F:transmembrane transporter activity"/>
    <property type="evidence" value="ECO:0007669"/>
    <property type="project" value="InterPro"/>
</dbReference>
<evidence type="ECO:0000256" key="4">
    <source>
        <dbReference type="ARBA" id="ARBA00023136"/>
    </source>
</evidence>
<proteinExistence type="inferred from homology"/>
<protein>
    <submittedName>
        <fullName evidence="10">Threonine/serine exporter family protein</fullName>
    </submittedName>
</protein>
<keyword evidence="2 7" id="KW-0812">Transmembrane</keyword>
<evidence type="ECO:0000256" key="6">
    <source>
        <dbReference type="SAM" id="MobiDB-lite"/>
    </source>
</evidence>
<feature type="domain" description="Threonine/Serine exporter ThrE" evidence="9">
    <location>
        <begin position="539"/>
        <end position="662"/>
    </location>
</feature>
<feature type="transmembrane region" description="Helical" evidence="7">
    <location>
        <begin position="579"/>
        <end position="596"/>
    </location>
</feature>
<feature type="compositionally biased region" description="Basic and acidic residues" evidence="6">
    <location>
        <begin position="13"/>
        <end position="35"/>
    </location>
</feature>
<feature type="transmembrane region" description="Helical" evidence="7">
    <location>
        <begin position="398"/>
        <end position="419"/>
    </location>
</feature>
<dbReference type="InterPro" id="IPR024528">
    <property type="entry name" value="ThrE_2"/>
</dbReference>
<feature type="transmembrane region" description="Helical" evidence="7">
    <location>
        <begin position="313"/>
        <end position="336"/>
    </location>
</feature>
<dbReference type="GO" id="GO:0016020">
    <property type="term" value="C:membrane"/>
    <property type="evidence" value="ECO:0007669"/>
    <property type="project" value="UniProtKB-SubCell"/>
</dbReference>
<evidence type="ECO:0000259" key="8">
    <source>
        <dbReference type="Pfam" id="PF06738"/>
    </source>
</evidence>
<feature type="transmembrane region" description="Helical" evidence="7">
    <location>
        <begin position="554"/>
        <end position="573"/>
    </location>
</feature>
<evidence type="ECO:0000313" key="10">
    <source>
        <dbReference type="EMBL" id="GJE85786.1"/>
    </source>
</evidence>
<gene>
    <name evidence="10" type="ORF">PsYK624_018650</name>
</gene>
<feature type="transmembrane region" description="Helical" evidence="7">
    <location>
        <begin position="523"/>
        <end position="542"/>
    </location>
</feature>
<feature type="transmembrane region" description="Helical" evidence="7">
    <location>
        <begin position="603"/>
        <end position="626"/>
    </location>
</feature>
<evidence type="ECO:0000256" key="1">
    <source>
        <dbReference type="ARBA" id="ARBA00004141"/>
    </source>
</evidence>
<feature type="region of interest" description="Disordered" evidence="6">
    <location>
        <begin position="1"/>
        <end position="126"/>
    </location>
</feature>
<dbReference type="AlphaFoldDB" id="A0A9P3G059"/>
<name>A0A9P3G059_9APHY</name>
<dbReference type="PANTHER" id="PTHR31082">
    <property type="entry name" value="PHEROMONE-REGULATED MEMBRANE PROTEIN 10"/>
    <property type="match status" value="1"/>
</dbReference>
<dbReference type="InterPro" id="IPR051361">
    <property type="entry name" value="ThrE/Ser_Exporter"/>
</dbReference>
<evidence type="ECO:0000256" key="2">
    <source>
        <dbReference type="ARBA" id="ARBA00022692"/>
    </source>
</evidence>
<reference evidence="10 11" key="1">
    <citation type="submission" date="2021-08" db="EMBL/GenBank/DDBJ databases">
        <title>Draft Genome Sequence of Phanerochaete sordida strain YK-624.</title>
        <authorList>
            <person name="Mori T."/>
            <person name="Dohra H."/>
            <person name="Suzuki T."/>
            <person name="Kawagishi H."/>
            <person name="Hirai H."/>
        </authorList>
    </citation>
    <scope>NUCLEOTIDE SEQUENCE [LARGE SCALE GENOMIC DNA]</scope>
    <source>
        <strain evidence="10 11">YK-624</strain>
    </source>
</reference>
<dbReference type="PANTHER" id="PTHR31082:SF4">
    <property type="entry name" value="PHEROMONE-REGULATED MEMBRANE PROTEIN 10"/>
    <property type="match status" value="1"/>
</dbReference>
<accession>A0A9P3G059</accession>
<dbReference type="EMBL" id="BPQB01000003">
    <property type="protein sequence ID" value="GJE85786.1"/>
    <property type="molecule type" value="Genomic_DNA"/>
</dbReference>
<dbReference type="Pfam" id="PF06738">
    <property type="entry name" value="ThrE"/>
    <property type="match status" value="1"/>
</dbReference>
<comment type="subcellular location">
    <subcellularLocation>
        <location evidence="1">Membrane</location>
        <topology evidence="1">Multi-pass membrane protein</topology>
    </subcellularLocation>
</comment>
<feature type="transmembrane region" description="Helical" evidence="7">
    <location>
        <begin position="367"/>
        <end position="386"/>
    </location>
</feature>
<sequence length="678" mass="73991">MPLSDARLAAPRPHTEDTRYSTDDATHYPTDDHSHYSYTDDGAEYDTRYDPRRAKSSPAPPPYDPNATPRAAHPNPSSAFLRPGAADNALLRRRSTAYSAGGDDHDGDHNGYDAEQDRKGGARPRLASARSISFAAAARPSLGRATSSAGRVPSLRSSEIRGVKSAATPESKAQEPATPKISYRQRVQLLRRQSREIFEHVEPYEDRIDFILVLAQTLLAFGAPSHRIESQLQSAADILQVNVGFVHMPNLIIANLMARGTVVSETRFVRASGRIALTALHRVHLVYRDVLHDKVGVREATDRLRKLLRARAIYPNWVRCLYAFICASIICTTAFGGSLLDMFVSGVGAGVLQFLGLNVATKSAMYANVYEISVSIIVSFIARVLGTLRGDLFCYSSIASGGVVLILPGFTILVSALELTSRNIMCGSLRMVYAFIYTLFLGFGLSFGSDLYLAISKYGRHNLARTAAAESTFLHGSFLSKNMTAEVTDLPGSFMFLDTTTSNEFLIKGCYRDPAWPWWRQPFPWWTLLFLVPLYATCSSLANLQRVRSVQLPVMVAFACAAYATTKAVTLYVSDHLSVISAFGAVVIGLCGNVWSRLGGGTAFTSMITGVLFLVPSAIGNGGGLISNYRTAAEQYSDTFQLGLRMIQVASGVTIGLFVAQILVYALGRRKNAAYFAF</sequence>
<comment type="similarity">
    <text evidence="5">Belongs to the ThrE exporter (TC 2.A.79) family.</text>
</comment>
<dbReference type="InterPro" id="IPR010619">
    <property type="entry name" value="ThrE-like_N"/>
</dbReference>
<evidence type="ECO:0000256" key="7">
    <source>
        <dbReference type="SAM" id="Phobius"/>
    </source>
</evidence>
<evidence type="ECO:0000256" key="5">
    <source>
        <dbReference type="ARBA" id="ARBA00034125"/>
    </source>
</evidence>
<feature type="region of interest" description="Disordered" evidence="6">
    <location>
        <begin position="139"/>
        <end position="180"/>
    </location>
</feature>
<evidence type="ECO:0000256" key="3">
    <source>
        <dbReference type="ARBA" id="ARBA00022989"/>
    </source>
</evidence>
<organism evidence="10 11">
    <name type="scientific">Phanerochaete sordida</name>
    <dbReference type="NCBI Taxonomy" id="48140"/>
    <lineage>
        <taxon>Eukaryota</taxon>
        <taxon>Fungi</taxon>
        <taxon>Dikarya</taxon>
        <taxon>Basidiomycota</taxon>
        <taxon>Agaricomycotina</taxon>
        <taxon>Agaricomycetes</taxon>
        <taxon>Polyporales</taxon>
        <taxon>Phanerochaetaceae</taxon>
        <taxon>Phanerochaete</taxon>
    </lineage>
</organism>
<dbReference type="Proteomes" id="UP000703269">
    <property type="component" value="Unassembled WGS sequence"/>
</dbReference>
<evidence type="ECO:0000259" key="9">
    <source>
        <dbReference type="Pfam" id="PF12821"/>
    </source>
</evidence>
<dbReference type="OrthoDB" id="413008at2759"/>
<keyword evidence="11" id="KW-1185">Reference proteome</keyword>
<feature type="transmembrane region" description="Helical" evidence="7">
    <location>
        <begin position="646"/>
        <end position="668"/>
    </location>
</feature>
<keyword evidence="4 7" id="KW-0472">Membrane</keyword>
<feature type="compositionally biased region" description="Basic and acidic residues" evidence="6">
    <location>
        <begin position="102"/>
        <end position="120"/>
    </location>
</feature>
<feature type="transmembrane region" description="Helical" evidence="7">
    <location>
        <begin position="431"/>
        <end position="455"/>
    </location>
</feature>